<name>A0A5B6W5J4_9ROSI</name>
<accession>A0A5B6W5J4</accession>
<evidence type="ECO:0000313" key="2">
    <source>
        <dbReference type="Proteomes" id="UP000325315"/>
    </source>
</evidence>
<comment type="caution">
    <text evidence="1">The sequence shown here is derived from an EMBL/GenBank/DDBJ whole genome shotgun (WGS) entry which is preliminary data.</text>
</comment>
<proteinExistence type="predicted"/>
<dbReference type="GO" id="GO:0003964">
    <property type="term" value="F:RNA-directed DNA polymerase activity"/>
    <property type="evidence" value="ECO:0007669"/>
    <property type="project" value="UniProtKB-KW"/>
</dbReference>
<keyword evidence="1" id="KW-0548">Nucleotidyltransferase</keyword>
<keyword evidence="2" id="KW-1185">Reference proteome</keyword>
<dbReference type="EMBL" id="SMMG02000004">
    <property type="protein sequence ID" value="KAA3476901.1"/>
    <property type="molecule type" value="Genomic_DNA"/>
</dbReference>
<dbReference type="Proteomes" id="UP000325315">
    <property type="component" value="Unassembled WGS sequence"/>
</dbReference>
<sequence>MYDEVQSAFVPVYEILHTFRQKRTGKKGYMAIKLDMSKAYDKVEWDFVKKMMIRMGFAHE</sequence>
<keyword evidence="1" id="KW-0695">RNA-directed DNA polymerase</keyword>
<gene>
    <name evidence="1" type="ORF">EPI10_010833</name>
</gene>
<protein>
    <submittedName>
        <fullName evidence="1">Reverse transcriptase</fullName>
    </submittedName>
</protein>
<reference evidence="2" key="1">
    <citation type="journal article" date="2019" name="Plant Biotechnol. J.">
        <title>Genome sequencing of the Australian wild diploid species Gossypium australe highlights disease resistance and delayed gland morphogenesis.</title>
        <authorList>
            <person name="Cai Y."/>
            <person name="Cai X."/>
            <person name="Wang Q."/>
            <person name="Wang P."/>
            <person name="Zhang Y."/>
            <person name="Cai C."/>
            <person name="Xu Y."/>
            <person name="Wang K."/>
            <person name="Zhou Z."/>
            <person name="Wang C."/>
            <person name="Geng S."/>
            <person name="Li B."/>
            <person name="Dong Q."/>
            <person name="Hou Y."/>
            <person name="Wang H."/>
            <person name="Ai P."/>
            <person name="Liu Z."/>
            <person name="Yi F."/>
            <person name="Sun M."/>
            <person name="An G."/>
            <person name="Cheng J."/>
            <person name="Zhang Y."/>
            <person name="Shi Q."/>
            <person name="Xie Y."/>
            <person name="Shi X."/>
            <person name="Chang Y."/>
            <person name="Huang F."/>
            <person name="Chen Y."/>
            <person name="Hong S."/>
            <person name="Mi L."/>
            <person name="Sun Q."/>
            <person name="Zhang L."/>
            <person name="Zhou B."/>
            <person name="Peng R."/>
            <person name="Zhang X."/>
            <person name="Liu F."/>
        </authorList>
    </citation>
    <scope>NUCLEOTIDE SEQUENCE [LARGE SCALE GENOMIC DNA]</scope>
    <source>
        <strain evidence="2">cv. PA1801</strain>
    </source>
</reference>
<dbReference type="OrthoDB" id="10416294at2759"/>
<organism evidence="1 2">
    <name type="scientific">Gossypium australe</name>
    <dbReference type="NCBI Taxonomy" id="47621"/>
    <lineage>
        <taxon>Eukaryota</taxon>
        <taxon>Viridiplantae</taxon>
        <taxon>Streptophyta</taxon>
        <taxon>Embryophyta</taxon>
        <taxon>Tracheophyta</taxon>
        <taxon>Spermatophyta</taxon>
        <taxon>Magnoliopsida</taxon>
        <taxon>eudicotyledons</taxon>
        <taxon>Gunneridae</taxon>
        <taxon>Pentapetalae</taxon>
        <taxon>rosids</taxon>
        <taxon>malvids</taxon>
        <taxon>Malvales</taxon>
        <taxon>Malvaceae</taxon>
        <taxon>Malvoideae</taxon>
        <taxon>Gossypium</taxon>
    </lineage>
</organism>
<evidence type="ECO:0000313" key="1">
    <source>
        <dbReference type="EMBL" id="KAA3476901.1"/>
    </source>
</evidence>
<dbReference type="AlphaFoldDB" id="A0A5B6W5J4"/>
<keyword evidence="1" id="KW-0808">Transferase</keyword>